<comment type="caution">
    <text evidence="15">The sequence shown here is derived from an EMBL/GenBank/DDBJ whole genome shotgun (WGS) entry which is preliminary data.</text>
</comment>
<evidence type="ECO:0000313" key="15">
    <source>
        <dbReference type="EMBL" id="MED5052921.1"/>
    </source>
</evidence>
<dbReference type="Gene3D" id="3.30.300.30">
    <property type="match status" value="1"/>
</dbReference>
<feature type="domain" description="AMP-dependent synthetase/ligase" evidence="12">
    <location>
        <begin position="85"/>
        <end position="285"/>
    </location>
</feature>
<dbReference type="EMBL" id="JARTLI010000036">
    <property type="protein sequence ID" value="MED5052921.1"/>
    <property type="molecule type" value="Genomic_DNA"/>
</dbReference>
<dbReference type="EC" id="6.2.1.30" evidence="8 11"/>
<evidence type="ECO:0000256" key="5">
    <source>
        <dbReference type="ARBA" id="ARBA00022741"/>
    </source>
</evidence>
<dbReference type="NCBIfam" id="TIGR02155">
    <property type="entry name" value="PA_CoA_ligase"/>
    <property type="match status" value="1"/>
</dbReference>
<name>A0ABD5IZZ6_9BACL</name>
<dbReference type="InterPro" id="IPR051414">
    <property type="entry name" value="Adenylate-forming_Reductase"/>
</dbReference>
<dbReference type="CDD" id="cd05913">
    <property type="entry name" value="PaaK"/>
    <property type="match status" value="1"/>
</dbReference>
<evidence type="ECO:0000256" key="1">
    <source>
        <dbReference type="ARBA" id="ARBA00011245"/>
    </source>
</evidence>
<evidence type="ECO:0000256" key="3">
    <source>
        <dbReference type="ARBA" id="ARBA00022553"/>
    </source>
</evidence>
<evidence type="ECO:0000259" key="13">
    <source>
        <dbReference type="Pfam" id="PF14535"/>
    </source>
</evidence>
<dbReference type="FunFam" id="3.40.50.12780:FF:000016">
    <property type="entry name" value="Phenylacetate-coenzyme A ligase"/>
    <property type="match status" value="1"/>
</dbReference>
<dbReference type="InterPro" id="IPR028154">
    <property type="entry name" value="AMP-dep_Lig_C"/>
</dbReference>
<comment type="pathway">
    <text evidence="6 11">Aromatic compound metabolism; phenylacetate degradation.</text>
</comment>
<accession>A0ABD5IZZ6</accession>
<evidence type="ECO:0000256" key="4">
    <source>
        <dbReference type="ARBA" id="ARBA00022598"/>
    </source>
</evidence>
<evidence type="ECO:0000313" key="16">
    <source>
        <dbReference type="Proteomes" id="UP001213979"/>
    </source>
</evidence>
<dbReference type="SUPFAM" id="SSF56801">
    <property type="entry name" value="Acetyl-CoA synthetase-like"/>
    <property type="match status" value="1"/>
</dbReference>
<comment type="catalytic activity">
    <reaction evidence="11">
        <text>2-phenylacetate + ATP + CoA = phenylacetyl-CoA + AMP + diphosphate</text>
        <dbReference type="Rhea" id="RHEA:20956"/>
        <dbReference type="ChEBI" id="CHEBI:18401"/>
        <dbReference type="ChEBI" id="CHEBI:30616"/>
        <dbReference type="ChEBI" id="CHEBI:33019"/>
        <dbReference type="ChEBI" id="CHEBI:57287"/>
        <dbReference type="ChEBI" id="CHEBI:57390"/>
        <dbReference type="ChEBI" id="CHEBI:456215"/>
        <dbReference type="EC" id="6.2.1.30"/>
    </reaction>
</comment>
<dbReference type="Proteomes" id="UP001213979">
    <property type="component" value="Unassembled WGS sequence"/>
</dbReference>
<feature type="domain" description="AMP-dependent ligase C-terminal" evidence="13">
    <location>
        <begin position="334"/>
        <end position="435"/>
    </location>
</feature>
<evidence type="ECO:0000256" key="8">
    <source>
        <dbReference type="ARBA" id="ARBA00066629"/>
    </source>
</evidence>
<keyword evidence="16" id="KW-1185">Reference proteome</keyword>
<dbReference type="RefSeq" id="WP_066148567.1">
    <property type="nucleotide sequence ID" value="NZ_JACIDF010000008.1"/>
</dbReference>
<dbReference type="PANTHER" id="PTHR43439">
    <property type="entry name" value="PHENYLACETATE-COENZYME A LIGASE"/>
    <property type="match status" value="1"/>
</dbReference>
<evidence type="ECO:0000256" key="7">
    <source>
        <dbReference type="ARBA" id="ARBA00061566"/>
    </source>
</evidence>
<dbReference type="PANTHER" id="PTHR43439:SF2">
    <property type="entry name" value="ENZYME, PUTATIVE (JCVI)-RELATED"/>
    <property type="match status" value="1"/>
</dbReference>
<keyword evidence="5 11" id="KW-0547">Nucleotide-binding</keyword>
<keyword evidence="4 11" id="KW-0436">Ligase</keyword>
<comment type="subunit">
    <text evidence="1">Monomer.</text>
</comment>
<dbReference type="InterPro" id="IPR042099">
    <property type="entry name" value="ANL_N_sf"/>
</dbReference>
<dbReference type="GO" id="GO:0047475">
    <property type="term" value="F:phenylacetate-CoA ligase activity"/>
    <property type="evidence" value="ECO:0007669"/>
    <property type="project" value="UniProtKB-EC"/>
</dbReference>
<evidence type="ECO:0000256" key="10">
    <source>
        <dbReference type="ARBA" id="ARBA00075111"/>
    </source>
</evidence>
<comment type="function">
    <text evidence="11">Catalyzes the activation of phenylacetic acid (PA) to phenylacetyl-CoA (PA-CoA).</text>
</comment>
<organism evidence="15 17">
    <name type="scientific">Anoxybacteroides rupiense</name>
    <dbReference type="NCBI Taxonomy" id="311460"/>
    <lineage>
        <taxon>Bacteria</taxon>
        <taxon>Bacillati</taxon>
        <taxon>Bacillota</taxon>
        <taxon>Bacilli</taxon>
        <taxon>Bacillales</taxon>
        <taxon>Anoxybacillaceae</taxon>
        <taxon>Anoxybacteroides</taxon>
    </lineage>
</organism>
<evidence type="ECO:0000313" key="17">
    <source>
        <dbReference type="Proteomes" id="UP001339962"/>
    </source>
</evidence>
<reference evidence="14 16" key="1">
    <citation type="submission" date="2023-01" db="EMBL/GenBank/DDBJ databases">
        <title>Genome-based reclassification of Anoxybacillus geothermalis as a later heterotypic synonym of Anoxybacillus rupiensis.</title>
        <authorList>
            <person name="Inan Bektas K."/>
            <person name="Canakci S."/>
            <person name="Belduz A.A."/>
            <person name="Guler H.H."/>
        </authorList>
    </citation>
    <scope>NUCLEOTIDE SEQUENCE [LARGE SCALE GENOMIC DNA]</scope>
    <source>
        <strain evidence="14 16">DSM 17127</strain>
    </source>
</reference>
<dbReference type="InterPro" id="IPR049623">
    <property type="entry name" value="PA_CoA_lig_proteobact_actino"/>
</dbReference>
<protein>
    <recommendedName>
        <fullName evidence="9 11">Phenylacetate-coenzyme A ligase</fullName>
        <ecNumber evidence="8 11">6.2.1.30</ecNumber>
    </recommendedName>
    <alternativeName>
        <fullName evidence="10 11">Phenylacetyl-CoA ligase</fullName>
    </alternativeName>
</protein>
<evidence type="ECO:0000313" key="14">
    <source>
        <dbReference type="EMBL" id="MDE8563589.1"/>
    </source>
</evidence>
<dbReference type="GO" id="GO:0010124">
    <property type="term" value="P:phenylacetate catabolic process"/>
    <property type="evidence" value="ECO:0007669"/>
    <property type="project" value="UniProtKB-UniRule"/>
</dbReference>
<dbReference type="Proteomes" id="UP001339962">
    <property type="component" value="Unassembled WGS sequence"/>
</dbReference>
<keyword evidence="2" id="KW-0596">Phosphopantetheine</keyword>
<dbReference type="AlphaFoldDB" id="A0ABD5IZZ6"/>
<keyword evidence="3" id="KW-0597">Phosphoprotein</keyword>
<comment type="similarity">
    <text evidence="7 11">Belongs to the phenylacetyl-CoA ligase family.</text>
</comment>
<evidence type="ECO:0000256" key="11">
    <source>
        <dbReference type="PIRNR" id="PIRNR006444"/>
    </source>
</evidence>
<evidence type="ECO:0000259" key="12">
    <source>
        <dbReference type="Pfam" id="PF00501"/>
    </source>
</evidence>
<dbReference type="EMBL" id="JAQOTG010000004">
    <property type="protein sequence ID" value="MDE8563589.1"/>
    <property type="molecule type" value="Genomic_DNA"/>
</dbReference>
<evidence type="ECO:0000256" key="2">
    <source>
        <dbReference type="ARBA" id="ARBA00022450"/>
    </source>
</evidence>
<sequence length="441" mass="50065">MILHDVETFSKYEMEKLQLQRLQQTVERVYEKVPFYRGKLNERNVKPEHIRSLEDIRKLPFTTKKDLRDHYPFGLLAVDLREAVRIHASSGTSGKPTVVAYTKHDIENWSDIVARAIATAGGEPGKVLHNAYGYGLFTGGLGLHYGSERLGMVTVPVSGGNTDRQVTLIEDFRPEVICGTPSYVLNIAERMRELGKDPRQTSLKYGVFGAEPWSEEMRRTLEEAFAIKACDIYGLSEVIGPGVAMECHEAQDGLHIADDHFYVEVINPKTLEPVADGEEGELVFTSLTKEAFPVLRYRTGDIASITRERCKCGRTTTRMSRVKGRVDDMLIIRGVNVFPSEIEHYLLTVPELAPYYQIHLDRKGTLDVVELHVEVNEEFIGEISGDIKHERVMLLKKHIQHLLKNYCLVSMNVEIHTPKTLPRSEGKAIRIIDRRKEKAKI</sequence>
<dbReference type="InterPro" id="IPR045851">
    <property type="entry name" value="AMP-bd_C_sf"/>
</dbReference>
<reference evidence="15 17" key="2">
    <citation type="submission" date="2023-03" db="EMBL/GenBank/DDBJ databases">
        <title>Bacillus Genome Sequencing.</title>
        <authorList>
            <person name="Dunlap C."/>
        </authorList>
    </citation>
    <scope>NUCLEOTIDE SEQUENCE [LARGE SCALE GENOMIC DNA]</scope>
    <source>
        <strain evidence="15 17">NRS-38</strain>
    </source>
</reference>
<dbReference type="Pfam" id="PF00501">
    <property type="entry name" value="AMP-binding"/>
    <property type="match status" value="1"/>
</dbReference>
<dbReference type="Pfam" id="PF14535">
    <property type="entry name" value="AMP-binding_C_2"/>
    <property type="match status" value="1"/>
</dbReference>
<dbReference type="InterPro" id="IPR000873">
    <property type="entry name" value="AMP-dep_synth/lig_dom"/>
</dbReference>
<proteinExistence type="inferred from homology"/>
<dbReference type="GO" id="GO:0000166">
    <property type="term" value="F:nucleotide binding"/>
    <property type="evidence" value="ECO:0007669"/>
    <property type="project" value="UniProtKB-KW"/>
</dbReference>
<gene>
    <name evidence="15" type="primary">paaF</name>
    <name evidence="15" type="ORF">P9850_14005</name>
    <name evidence="14" type="ORF">PNH38_06750</name>
</gene>
<evidence type="ECO:0000256" key="9">
    <source>
        <dbReference type="ARBA" id="ARBA00068695"/>
    </source>
</evidence>
<dbReference type="PIRSF" id="PIRSF006444">
    <property type="entry name" value="PaaK"/>
    <property type="match status" value="1"/>
</dbReference>
<evidence type="ECO:0000256" key="6">
    <source>
        <dbReference type="ARBA" id="ARBA00060591"/>
    </source>
</evidence>
<dbReference type="Gene3D" id="3.40.50.12780">
    <property type="entry name" value="N-terminal domain of ligase-like"/>
    <property type="match status" value="1"/>
</dbReference>
<dbReference type="InterPro" id="IPR011880">
    <property type="entry name" value="PA_CoA_ligase"/>
</dbReference>